<organism evidence="2 3">
    <name type="scientific">Exophiala sideris</name>
    <dbReference type="NCBI Taxonomy" id="1016849"/>
    <lineage>
        <taxon>Eukaryota</taxon>
        <taxon>Fungi</taxon>
        <taxon>Dikarya</taxon>
        <taxon>Ascomycota</taxon>
        <taxon>Pezizomycotina</taxon>
        <taxon>Eurotiomycetes</taxon>
        <taxon>Chaetothyriomycetidae</taxon>
        <taxon>Chaetothyriales</taxon>
        <taxon>Herpotrichiellaceae</taxon>
        <taxon>Exophiala</taxon>
    </lineage>
</organism>
<gene>
    <name evidence="2" type="ORF">LTR69_011289</name>
</gene>
<dbReference type="Proteomes" id="UP001345691">
    <property type="component" value="Unassembled WGS sequence"/>
</dbReference>
<reference evidence="2 3" key="1">
    <citation type="submission" date="2023-08" db="EMBL/GenBank/DDBJ databases">
        <title>Black Yeasts Isolated from many extreme environments.</title>
        <authorList>
            <person name="Coleine C."/>
            <person name="Stajich J.E."/>
            <person name="Selbmann L."/>
        </authorList>
    </citation>
    <scope>NUCLEOTIDE SEQUENCE [LARGE SCALE GENOMIC DNA]</scope>
    <source>
        <strain evidence="2 3">CCFEE 6328</strain>
    </source>
</reference>
<sequence length="263" mass="28738">MAHQDAKPAKQLIVLARTPLEEGERPETNEALQQMYWACRLGTGFPGKIPDESTGVVPTDAILHGLGLMVPDPQDFTVLEPRMQYETPEKEDTLMNGQLITPPAQSDATQEEHATASRPSLSILPSTCDQMSSTSPSLHSPLMSELELDQSMDTGTLQMQALPQISPSMPNTSASPLVAPNYNEHIAPSIDIDFILDTSCCTVPTSVQLPESLTDVTGWEACFFQPRKAYFLEQLNLQEALHDSCQNPWPGSLAAVYQSVSLD</sequence>
<evidence type="ECO:0000256" key="1">
    <source>
        <dbReference type="SAM" id="MobiDB-lite"/>
    </source>
</evidence>
<accession>A0ABR0IV48</accession>
<dbReference type="EMBL" id="JAVRRF010000052">
    <property type="protein sequence ID" value="KAK5048790.1"/>
    <property type="molecule type" value="Genomic_DNA"/>
</dbReference>
<feature type="compositionally biased region" description="Polar residues" evidence="1">
    <location>
        <begin position="117"/>
        <end position="138"/>
    </location>
</feature>
<evidence type="ECO:0000313" key="2">
    <source>
        <dbReference type="EMBL" id="KAK5048790.1"/>
    </source>
</evidence>
<protein>
    <submittedName>
        <fullName evidence="2">Uncharacterized protein</fullName>
    </submittedName>
</protein>
<evidence type="ECO:0000313" key="3">
    <source>
        <dbReference type="Proteomes" id="UP001345691"/>
    </source>
</evidence>
<feature type="region of interest" description="Disordered" evidence="1">
    <location>
        <begin position="99"/>
        <end position="140"/>
    </location>
</feature>
<comment type="caution">
    <text evidence="2">The sequence shown here is derived from an EMBL/GenBank/DDBJ whole genome shotgun (WGS) entry which is preliminary data.</text>
</comment>
<name>A0ABR0IV48_9EURO</name>
<feature type="compositionally biased region" description="Polar residues" evidence="1">
    <location>
        <begin position="99"/>
        <end position="108"/>
    </location>
</feature>
<proteinExistence type="predicted"/>
<keyword evidence="3" id="KW-1185">Reference proteome</keyword>